<dbReference type="InterPro" id="IPR028082">
    <property type="entry name" value="Peripla_BP_I"/>
</dbReference>
<accession>A0AB37UP87</accession>
<dbReference type="InterPro" id="IPR051010">
    <property type="entry name" value="BCAA_transport"/>
</dbReference>
<evidence type="ECO:0000313" key="5">
    <source>
        <dbReference type="Proteomes" id="UP000282574"/>
    </source>
</evidence>
<dbReference type="CDD" id="cd06268">
    <property type="entry name" value="PBP1_ABC_transporter_LIVBP-like"/>
    <property type="match status" value="1"/>
</dbReference>
<evidence type="ECO:0000259" key="3">
    <source>
        <dbReference type="Pfam" id="PF13458"/>
    </source>
</evidence>
<keyword evidence="5" id="KW-1185">Reference proteome</keyword>
<dbReference type="EMBL" id="RSCK01000008">
    <property type="protein sequence ID" value="RUT13240.1"/>
    <property type="molecule type" value="Genomic_DNA"/>
</dbReference>
<dbReference type="Pfam" id="PF13458">
    <property type="entry name" value="Peripla_BP_6"/>
    <property type="match status" value="1"/>
</dbReference>
<dbReference type="Proteomes" id="UP000282574">
    <property type="component" value="Unassembled WGS sequence"/>
</dbReference>
<comment type="caution">
    <text evidence="4">The sequence shown here is derived from an EMBL/GenBank/DDBJ whole genome shotgun (WGS) entry which is preliminary data.</text>
</comment>
<dbReference type="PANTHER" id="PTHR30483:SF6">
    <property type="entry name" value="PERIPLASMIC BINDING PROTEIN OF ABC TRANSPORTER FOR NATURAL AMINO ACIDS"/>
    <property type="match status" value="1"/>
</dbReference>
<feature type="domain" description="Leucine-binding protein" evidence="3">
    <location>
        <begin position="124"/>
        <end position="457"/>
    </location>
</feature>
<organism evidence="4 5">
    <name type="scientific">Chroococcidiopsis cubana SAG 39.79</name>
    <dbReference type="NCBI Taxonomy" id="388085"/>
    <lineage>
        <taxon>Bacteria</taxon>
        <taxon>Bacillati</taxon>
        <taxon>Cyanobacteriota</taxon>
        <taxon>Cyanophyceae</taxon>
        <taxon>Chroococcidiopsidales</taxon>
        <taxon>Chroococcidiopsidaceae</taxon>
        <taxon>Chroococcidiopsis</taxon>
    </lineage>
</organism>
<reference evidence="4 5" key="1">
    <citation type="journal article" date="2019" name="Genome Biol. Evol.">
        <title>Day and night: Metabolic profiles and evolutionary relationships of six axenic non-marine cyanobacteria.</title>
        <authorList>
            <person name="Will S.E."/>
            <person name="Henke P."/>
            <person name="Boedeker C."/>
            <person name="Huang S."/>
            <person name="Brinkmann H."/>
            <person name="Rohde M."/>
            <person name="Jarek M."/>
            <person name="Friedl T."/>
            <person name="Seufert S."/>
            <person name="Schumacher M."/>
            <person name="Overmann J."/>
            <person name="Neumann-Schaal M."/>
            <person name="Petersen J."/>
        </authorList>
    </citation>
    <scope>NUCLEOTIDE SEQUENCE [LARGE SCALE GENOMIC DNA]</scope>
    <source>
        <strain evidence="4 5">SAG 39.79</strain>
    </source>
</reference>
<name>A0AB37UP87_9CYAN</name>
<sequence length="473" mass="50365">MSRKNETVLLLLSLLITLGLVGGGALLFSNFFGKSFVGIGNQSNSTPTDGTSATGKPISFGEKTLFSGKILPAKQEGIEAIAARNWSVATEKLQVALTQNRNDPETLIFLNNAKIGDRKSYAIAVVVPTGTSPNGSLEVLRGVAQAQTETNQTGNINGVPLKVAIVNDNNQEDQAQQVASTLVNTSEILAVIGHWASQVTLAVAPIYDEGKLVAISPVSTSVKLSGISPYIFRTVPSDYIAARALANYMLTNLQQKNAAVFFNPQSAYSQSLKSEFVTAVLLGGGKVTSEFDLSDPSFSPANSINQAIKQGAKVLMLAPNTGSSTSIIDKALQVVQVNRRRLQLLGGDAIYNSTTLEVAGDAAVNMVVAIPWDIDTDPKSQFVRQSRQFWGAEVNWRTALAYNATKALTAAMQKSPTREGIQQTLTSNDFSTPGAANPVQFLPSGDSNAPVQLVQVVRQVNTSTGYDFVPVRQ</sequence>
<proteinExistence type="inferred from homology"/>
<keyword evidence="2" id="KW-0732">Signal</keyword>
<dbReference type="AlphaFoldDB" id="A0AB37UP87"/>
<dbReference type="PANTHER" id="PTHR30483">
    <property type="entry name" value="LEUCINE-SPECIFIC-BINDING PROTEIN"/>
    <property type="match status" value="1"/>
</dbReference>
<dbReference type="Gene3D" id="3.40.50.2300">
    <property type="match status" value="2"/>
</dbReference>
<comment type="similarity">
    <text evidence="1">Belongs to the leucine-binding protein family.</text>
</comment>
<dbReference type="RefSeq" id="WP_106171011.1">
    <property type="nucleotide sequence ID" value="NZ_JAVKZF010000008.1"/>
</dbReference>
<evidence type="ECO:0000313" key="4">
    <source>
        <dbReference type="EMBL" id="RUT13240.1"/>
    </source>
</evidence>
<evidence type="ECO:0000256" key="1">
    <source>
        <dbReference type="ARBA" id="ARBA00010062"/>
    </source>
</evidence>
<gene>
    <name evidence="4" type="ORF">DSM107010_15020</name>
</gene>
<dbReference type="SUPFAM" id="SSF53822">
    <property type="entry name" value="Periplasmic binding protein-like I"/>
    <property type="match status" value="1"/>
</dbReference>
<dbReference type="InterPro" id="IPR028081">
    <property type="entry name" value="Leu-bd"/>
</dbReference>
<evidence type="ECO:0000256" key="2">
    <source>
        <dbReference type="ARBA" id="ARBA00022729"/>
    </source>
</evidence>
<protein>
    <recommendedName>
        <fullName evidence="3">Leucine-binding protein domain-containing protein</fullName>
    </recommendedName>
</protein>